<dbReference type="Gene3D" id="3.30.70.270">
    <property type="match status" value="1"/>
</dbReference>
<dbReference type="InterPro" id="IPR035919">
    <property type="entry name" value="EAL_sf"/>
</dbReference>
<dbReference type="InterPro" id="IPR035965">
    <property type="entry name" value="PAS-like_dom_sf"/>
</dbReference>
<dbReference type="Pfam" id="PF00990">
    <property type="entry name" value="GGDEF"/>
    <property type="match status" value="1"/>
</dbReference>
<dbReference type="CDD" id="cd01949">
    <property type="entry name" value="GGDEF"/>
    <property type="match status" value="1"/>
</dbReference>
<dbReference type="InterPro" id="IPR029787">
    <property type="entry name" value="Nucleotide_cyclase"/>
</dbReference>
<evidence type="ECO:0000259" key="1">
    <source>
        <dbReference type="PROSITE" id="PS50112"/>
    </source>
</evidence>
<dbReference type="PROSITE" id="PS50887">
    <property type="entry name" value="GGDEF"/>
    <property type="match status" value="1"/>
</dbReference>
<dbReference type="KEGG" id="taut:V4D30_06650"/>
<dbReference type="SMART" id="SM00091">
    <property type="entry name" value="PAS"/>
    <property type="match status" value="1"/>
</dbReference>
<dbReference type="PROSITE" id="PS50113">
    <property type="entry name" value="PAC"/>
    <property type="match status" value="1"/>
</dbReference>
<dbReference type="SUPFAM" id="SSF141868">
    <property type="entry name" value="EAL domain-like"/>
    <property type="match status" value="1"/>
</dbReference>
<name>A0AAU8GU94_9BACT</name>
<dbReference type="PANTHER" id="PTHR44757">
    <property type="entry name" value="DIGUANYLATE CYCLASE DGCP"/>
    <property type="match status" value="1"/>
</dbReference>
<feature type="domain" description="PAS" evidence="1">
    <location>
        <begin position="18"/>
        <end position="64"/>
    </location>
</feature>
<dbReference type="SMART" id="SM00052">
    <property type="entry name" value="EAL"/>
    <property type="match status" value="1"/>
</dbReference>
<proteinExistence type="predicted"/>
<dbReference type="SMART" id="SM00267">
    <property type="entry name" value="GGDEF"/>
    <property type="match status" value="1"/>
</dbReference>
<evidence type="ECO:0000259" key="2">
    <source>
        <dbReference type="PROSITE" id="PS50113"/>
    </source>
</evidence>
<dbReference type="RefSeq" id="WP_353683554.1">
    <property type="nucleotide sequence ID" value="NZ_CP144373.1"/>
</dbReference>
<feature type="domain" description="PAC" evidence="2">
    <location>
        <begin position="84"/>
        <end position="142"/>
    </location>
</feature>
<dbReference type="SUPFAM" id="SSF55785">
    <property type="entry name" value="PYP-like sensor domain (PAS domain)"/>
    <property type="match status" value="1"/>
</dbReference>
<gene>
    <name evidence="5" type="ORF">V4D30_06650</name>
</gene>
<dbReference type="InterPro" id="IPR000160">
    <property type="entry name" value="GGDEF_dom"/>
</dbReference>
<dbReference type="InterPro" id="IPR000014">
    <property type="entry name" value="PAS"/>
</dbReference>
<dbReference type="Pfam" id="PF00563">
    <property type="entry name" value="EAL"/>
    <property type="match status" value="1"/>
</dbReference>
<dbReference type="InterPro" id="IPR043128">
    <property type="entry name" value="Rev_trsase/Diguanyl_cyclase"/>
</dbReference>
<dbReference type="NCBIfam" id="TIGR00254">
    <property type="entry name" value="GGDEF"/>
    <property type="match status" value="1"/>
</dbReference>
<evidence type="ECO:0000259" key="4">
    <source>
        <dbReference type="PROSITE" id="PS50887"/>
    </source>
</evidence>
<dbReference type="Gene3D" id="3.30.450.20">
    <property type="entry name" value="PAS domain"/>
    <property type="match status" value="1"/>
</dbReference>
<dbReference type="InterPro" id="IPR052155">
    <property type="entry name" value="Biofilm_reg_signaling"/>
</dbReference>
<dbReference type="Pfam" id="PF13426">
    <property type="entry name" value="PAS_9"/>
    <property type="match status" value="1"/>
</dbReference>
<evidence type="ECO:0000259" key="3">
    <source>
        <dbReference type="PROSITE" id="PS50883"/>
    </source>
</evidence>
<dbReference type="CDD" id="cd00130">
    <property type="entry name" value="PAS"/>
    <property type="match status" value="1"/>
</dbReference>
<dbReference type="Gene3D" id="3.20.20.450">
    <property type="entry name" value="EAL domain"/>
    <property type="match status" value="1"/>
</dbReference>
<feature type="domain" description="GGDEF" evidence="4">
    <location>
        <begin position="171"/>
        <end position="303"/>
    </location>
</feature>
<reference evidence="5" key="1">
    <citation type="submission" date="2024-01" db="EMBL/GenBank/DDBJ databases">
        <title>The first autotrophic representatives of the genus Thermodesulfovibrio.</title>
        <authorList>
            <person name="Maltseva A.I."/>
            <person name="Elcheninov A.G."/>
            <person name="Kublanov I.V."/>
            <person name="Lebedinsky A.V."/>
            <person name="Frolov E.N."/>
        </authorList>
    </citation>
    <scope>NUCLEOTIDE SEQUENCE</scope>
    <source>
        <strain evidence="5">3907-1M</strain>
    </source>
</reference>
<accession>A0AAU8GU94</accession>
<dbReference type="SUPFAM" id="SSF55073">
    <property type="entry name" value="Nucleotide cyclase"/>
    <property type="match status" value="1"/>
</dbReference>
<dbReference type="PANTHER" id="PTHR44757:SF2">
    <property type="entry name" value="BIOFILM ARCHITECTURE MAINTENANCE PROTEIN MBAA"/>
    <property type="match status" value="1"/>
</dbReference>
<dbReference type="InterPro" id="IPR000700">
    <property type="entry name" value="PAS-assoc_C"/>
</dbReference>
<dbReference type="NCBIfam" id="TIGR00229">
    <property type="entry name" value="sensory_box"/>
    <property type="match status" value="1"/>
</dbReference>
<sequence>MKNLIEKESQKANEILQENTIIAEALKNSDIWILVTDENGNILYVNEAVERISGYKKEELIGKNPRIFKSGLNPPEFYKEMWDTILSGRVFNAITPNRKKDGEIFHVDLKIIPVRLTGNVLRFVAVAKDVTEKIRLSERVQRLHNYDALTGLLNMNGFTVNVSQKIKETPGLGLFILIDIYNMSSINKAYGINIGDQLLIKFAERIKKSFENTDSLARISADTFGVYLILESSDEIYKAYSKLYEMKNSVLKIDDKAVSVNINAALSVFPKDGVSFNTLYERTDIALQKAKKAGAGVILFFDSEIEREAEKLWKVFELLKKATEEKLFIFYYQPYFYTESLRFAGAEALVRIIDRNGKLYTPDFFIDQLENSHYLSAFENWAIGEVIEKIKKWRINISINISGNTFSNPIILSLLSAIPSDVRDKLTIEITERTFIKDPYYTMQILREIKSMDSPPKIAIDDFGTGYSSMIYLRDLPVDIIKIDRTFIKDIVKDKKSLAIVQTIIDLTRRLEKKTLAEGVETEEQLEILKSAGCDLVQGFLFSKPVPEDKLLSFIA</sequence>
<dbReference type="PROSITE" id="PS50883">
    <property type="entry name" value="EAL"/>
    <property type="match status" value="1"/>
</dbReference>
<dbReference type="AlphaFoldDB" id="A0AAU8GU94"/>
<dbReference type="CDD" id="cd01948">
    <property type="entry name" value="EAL"/>
    <property type="match status" value="1"/>
</dbReference>
<feature type="domain" description="EAL" evidence="3">
    <location>
        <begin position="312"/>
        <end position="556"/>
    </location>
</feature>
<protein>
    <submittedName>
        <fullName evidence="5">EAL domain-containing protein</fullName>
    </submittedName>
</protein>
<dbReference type="PROSITE" id="PS50112">
    <property type="entry name" value="PAS"/>
    <property type="match status" value="1"/>
</dbReference>
<dbReference type="SMART" id="SM00086">
    <property type="entry name" value="PAC"/>
    <property type="match status" value="1"/>
</dbReference>
<dbReference type="InterPro" id="IPR001633">
    <property type="entry name" value="EAL_dom"/>
</dbReference>
<evidence type="ECO:0000313" key="5">
    <source>
        <dbReference type="EMBL" id="XCH46013.1"/>
    </source>
</evidence>
<dbReference type="EMBL" id="CP144373">
    <property type="protein sequence ID" value="XCH46013.1"/>
    <property type="molecule type" value="Genomic_DNA"/>
</dbReference>
<organism evidence="5">
    <name type="scientific">Thermodesulfovibrio autotrophicus</name>
    <dbReference type="NCBI Taxonomy" id="3118333"/>
    <lineage>
        <taxon>Bacteria</taxon>
        <taxon>Pseudomonadati</taxon>
        <taxon>Nitrospirota</taxon>
        <taxon>Thermodesulfovibrionia</taxon>
        <taxon>Thermodesulfovibrionales</taxon>
        <taxon>Thermodesulfovibrionaceae</taxon>
        <taxon>Thermodesulfovibrio</taxon>
    </lineage>
</organism>
<dbReference type="InterPro" id="IPR001610">
    <property type="entry name" value="PAC"/>
</dbReference>